<keyword evidence="2" id="KW-1185">Reference proteome</keyword>
<dbReference type="EMBL" id="CP081673">
    <property type="protein sequence ID" value="QZH66163.1"/>
    <property type="molecule type" value="Genomic_DNA"/>
</dbReference>
<sequence>MGDPESGKRDLATLVVSDVGRLEATGDRWVPFRLLDANGVVVEPVAAYFAELQAADRRPGTIRSYGHDLLRWWRFLAAVGVDWDRATSIEGRDFARWMMLVDKPVRVHWRYRDGKPEQSEPTDRRSDGTAATGTCPPPGRYAPSTRVHAEAVLRSFYDYQIELGQGPLVNPFPLDRSRRAGRRNAHRNPRDPVSRERAGRYRPRPQRRLPKNIPDEQFNRLFAALRTHRDRALLAFWVSTGARADELLSTTHADVDPGQQLIRVTRKGSRAAQWLPASQDAFVWLRLYQEQAWKRGAPRGRTAPLWLTLRQPWRALSYPAARAMFVRAQEALGSNWTIHDLRHTAAYRMSNDPQMSITDVQWVLGHAHLTTTQIYTTPNQEDVVTRTLAHYQRVAARADKSPTPADGYDTNTLDILFGERAKS</sequence>
<accession>A0ACD1FGF0</accession>
<proteinExistence type="predicted"/>
<reference evidence="1" key="1">
    <citation type="submission" date="2021-07" db="EMBL/GenBank/DDBJ databases">
        <title>Complete Genome Sequences of Mycobacterium farcinogenes Isolated from Clinical Specimens from Patients in Thailand.</title>
        <authorList>
            <person name="Sodsai P."/>
        </authorList>
    </citation>
    <scope>NUCLEOTIDE SEQUENCE</scope>
    <source>
        <strain evidence="1">BKK/CU-MFGFA-001</strain>
    </source>
</reference>
<evidence type="ECO:0000313" key="2">
    <source>
        <dbReference type="Proteomes" id="UP000825598"/>
    </source>
</evidence>
<evidence type="ECO:0000313" key="1">
    <source>
        <dbReference type="EMBL" id="QZH66163.1"/>
    </source>
</evidence>
<name>A0ACD1FGF0_MYCFR</name>
<protein>
    <submittedName>
        <fullName evidence="1">Site-specific integrase</fullName>
    </submittedName>
</protein>
<dbReference type="Proteomes" id="UP000825598">
    <property type="component" value="Chromosome"/>
</dbReference>
<organism evidence="1 2">
    <name type="scientific">Mycolicibacterium farcinogenes</name>
    <name type="common">Mycobacterium farcinogenes</name>
    <dbReference type="NCBI Taxonomy" id="1802"/>
    <lineage>
        <taxon>Bacteria</taxon>
        <taxon>Bacillati</taxon>
        <taxon>Actinomycetota</taxon>
        <taxon>Actinomycetes</taxon>
        <taxon>Mycobacteriales</taxon>
        <taxon>Mycobacteriaceae</taxon>
        <taxon>Mycolicibacterium</taxon>
    </lineage>
</organism>
<gene>
    <name evidence="1" type="ORF">K6L26_00015</name>
</gene>